<name>R8YHG3_ACIPI</name>
<dbReference type="Proteomes" id="UP000014024">
    <property type="component" value="Unassembled WGS sequence"/>
</dbReference>
<evidence type="ECO:0000313" key="2">
    <source>
        <dbReference type="Proteomes" id="UP000014024"/>
    </source>
</evidence>
<dbReference type="InterPro" id="IPR011856">
    <property type="entry name" value="tRNA_endonuc-like_dom_sf"/>
</dbReference>
<evidence type="ECO:0000313" key="1">
    <source>
        <dbReference type="EMBL" id="EOQ68868.1"/>
    </source>
</evidence>
<organism evidence="1 2">
    <name type="scientific">Acinetobacter pittii ANC 4050</name>
    <dbReference type="NCBI Taxonomy" id="1217691"/>
    <lineage>
        <taxon>Bacteria</taxon>
        <taxon>Pseudomonadati</taxon>
        <taxon>Pseudomonadota</taxon>
        <taxon>Gammaproteobacteria</taxon>
        <taxon>Moraxellales</taxon>
        <taxon>Moraxellaceae</taxon>
        <taxon>Acinetobacter</taxon>
        <taxon>Acinetobacter calcoaceticus/baumannii complex</taxon>
    </lineage>
</organism>
<dbReference type="GO" id="GO:0003676">
    <property type="term" value="F:nucleic acid binding"/>
    <property type="evidence" value="ECO:0007669"/>
    <property type="project" value="InterPro"/>
</dbReference>
<accession>R8YHG3</accession>
<sequence length="410" mass="47452">MPIFTLNNNELNAVETTSFKEEAILERLHLQQALKKNIGVIAEDCLVIAEEYAEWDGSKRRIDLLAIDKNANLVIIELKRTDTGDHMELQALRYASMVSTMTLDIAIDIYRRYKINNGYPSFDHNNAREEISNFVDVDNLDESNFADDVRIILVSSNFSKELTTSVIWLNERDLDITCIRMQPYTHNSQILVDIQQIIPLPEAKDYQIKAQKKSEERREAKLTNARDYSSFMFNGKTLNKRYLALEIIKCRFDEIENKNIEDLRAEFNEYPNLDRLLVKLNQLDEQRYDRYFIEKEHQLQMSNGDIYVISNQWGKGNIYQLIEIAASFNYEIINTSKDQLKRSVEYGDYLIEQLEDTTILVYKNGEKVSAYGVLLELASSIGISHLNSKGGKKNTRQLGKDLIDQLGTNS</sequence>
<dbReference type="OrthoDB" id="570199at2"/>
<evidence type="ECO:0008006" key="3">
    <source>
        <dbReference type="Google" id="ProtNLM"/>
    </source>
</evidence>
<dbReference type="AlphaFoldDB" id="R8YHG3"/>
<protein>
    <recommendedName>
        <fullName evidence="3">DUF91 domain-containing protein</fullName>
    </recommendedName>
</protein>
<comment type="caution">
    <text evidence="1">The sequence shown here is derived from an EMBL/GenBank/DDBJ whole genome shotgun (WGS) entry which is preliminary data.</text>
</comment>
<dbReference type="EMBL" id="APQM01000007">
    <property type="protein sequence ID" value="EOQ68868.1"/>
    <property type="molecule type" value="Genomic_DNA"/>
</dbReference>
<dbReference type="RefSeq" id="WP_016141594.1">
    <property type="nucleotide sequence ID" value="NZ_KB976987.1"/>
</dbReference>
<dbReference type="PATRIC" id="fig|1217691.3.peg.1565"/>
<proteinExistence type="predicted"/>
<gene>
    <name evidence="1" type="ORF">F931_01586</name>
</gene>
<dbReference type="HOGENOM" id="CLU_054916_0_0_6"/>
<dbReference type="Gene3D" id="3.40.1350.10">
    <property type="match status" value="1"/>
</dbReference>
<reference evidence="1 2" key="1">
    <citation type="submission" date="2013-02" db="EMBL/GenBank/DDBJ databases">
        <title>The Genome Sequence of Acinetobacter sp. ANC 4050.</title>
        <authorList>
            <consortium name="The Broad Institute Genome Sequencing Platform"/>
            <consortium name="The Broad Institute Genome Sequencing Center for Infectious Disease"/>
            <person name="Cerqueira G."/>
            <person name="Feldgarden M."/>
            <person name="Courvalin P."/>
            <person name="Perichon B."/>
            <person name="Grillot-Courvalin C."/>
            <person name="Clermont D."/>
            <person name="Rocha E."/>
            <person name="Yoon E.-J."/>
            <person name="Nemec A."/>
            <person name="Walker B."/>
            <person name="Young S.K."/>
            <person name="Zeng Q."/>
            <person name="Gargeya S."/>
            <person name="Fitzgerald M."/>
            <person name="Haas B."/>
            <person name="Abouelleil A."/>
            <person name="Alvarado L."/>
            <person name="Arachchi H.M."/>
            <person name="Berlin A.M."/>
            <person name="Chapman S.B."/>
            <person name="Dewar J."/>
            <person name="Goldberg J."/>
            <person name="Griggs A."/>
            <person name="Gujja S."/>
            <person name="Hansen M."/>
            <person name="Howarth C."/>
            <person name="Imamovic A."/>
            <person name="Larimer J."/>
            <person name="McCowan C."/>
            <person name="Murphy C."/>
            <person name="Neiman D."/>
            <person name="Pearson M."/>
            <person name="Priest M."/>
            <person name="Roberts A."/>
            <person name="Saif S."/>
            <person name="Shea T."/>
            <person name="Sisk P."/>
            <person name="Sykes S."/>
            <person name="Wortman J."/>
            <person name="Nusbaum C."/>
            <person name="Birren B."/>
        </authorList>
    </citation>
    <scope>NUCLEOTIDE SEQUENCE [LARGE SCALE GENOMIC DNA]</scope>
    <source>
        <strain evidence="1 2">ANC 4050</strain>
    </source>
</reference>